<evidence type="ECO:0000256" key="7">
    <source>
        <dbReference type="ARBA" id="ARBA00023136"/>
    </source>
</evidence>
<dbReference type="OrthoDB" id="4964541at2"/>
<evidence type="ECO:0000313" key="11">
    <source>
        <dbReference type="EMBL" id="AYG63521.1"/>
    </source>
</evidence>
<dbReference type="InterPro" id="IPR007387">
    <property type="entry name" value="TRAP_DctQ"/>
</dbReference>
<dbReference type="Pfam" id="PF04290">
    <property type="entry name" value="DctQ"/>
    <property type="match status" value="1"/>
</dbReference>
<keyword evidence="11" id="KW-0614">Plasmid</keyword>
<evidence type="ECO:0000313" key="12">
    <source>
        <dbReference type="Proteomes" id="UP000282195"/>
    </source>
</evidence>
<geneLocation type="plasmid" evidence="12">
    <name>prccge525c</name>
</geneLocation>
<evidence type="ECO:0000256" key="2">
    <source>
        <dbReference type="ARBA" id="ARBA00022448"/>
    </source>
</evidence>
<feature type="transmembrane region" description="Helical" evidence="9">
    <location>
        <begin position="42"/>
        <end position="63"/>
    </location>
</feature>
<dbReference type="Proteomes" id="UP000282195">
    <property type="component" value="Plasmid pRCCGE525c"/>
</dbReference>
<comment type="function">
    <text evidence="9">Part of the tripartite ATP-independent periplasmic (TRAP) transport system.</text>
</comment>
<reference evidence="11 12" key="1">
    <citation type="submission" date="2018-10" db="EMBL/GenBank/DDBJ databases">
        <title>Rhizobium etli, R. leguminosarum and a new Rhizobium genospecies from Phaseolus dumosus.</title>
        <authorList>
            <person name="Ramirez-Puebla S.T."/>
            <person name="Rogel-Hernandez M.A."/>
            <person name="Guerrero G."/>
            <person name="Ormeno-Orrillo E."/>
            <person name="Martinez-Romero J.C."/>
            <person name="Negrete-Yankelevich S."/>
            <person name="Martinez-Romero E."/>
        </authorList>
    </citation>
    <scope>NUCLEOTIDE SEQUENCE [LARGE SCALE GENOMIC DNA]</scope>
    <source>
        <strain evidence="11 12">CCGE525</strain>
        <plasmid evidence="12">prccge525c</plasmid>
    </source>
</reference>
<evidence type="ECO:0000256" key="4">
    <source>
        <dbReference type="ARBA" id="ARBA00022519"/>
    </source>
</evidence>
<dbReference type="RefSeq" id="WP_120708421.1">
    <property type="nucleotide sequence ID" value="NZ_CP032695.1"/>
</dbReference>
<gene>
    <name evidence="11" type="ORF">CCGE525_33295</name>
</gene>
<keyword evidence="6 9" id="KW-1133">Transmembrane helix</keyword>
<keyword evidence="12" id="KW-1185">Reference proteome</keyword>
<evidence type="ECO:0000256" key="3">
    <source>
        <dbReference type="ARBA" id="ARBA00022475"/>
    </source>
</evidence>
<sequence>MGAHLHALPADPAARSQVVRTTTNTPGLLGAYFAFHAWLSRICLMIAVVGTILIVAAVLYQIFGRYVLNDSPAWTEIFALVVILYVTCLAAAVGVRDGRHIGMDSLLNFAPEGVRLAAEVIVYLGMIVFGLSMAWSGGELSIEMAPYINPGLPISQAWSYVPLAAGGVLIALFAIERIVAAVLKIKVIPSWH</sequence>
<keyword evidence="3" id="KW-1003">Cell membrane</keyword>
<dbReference type="PANTHER" id="PTHR35011">
    <property type="entry name" value="2,3-DIKETO-L-GULONATE TRAP TRANSPORTER SMALL PERMEASE PROTEIN YIAM"/>
    <property type="match status" value="1"/>
</dbReference>
<keyword evidence="4 9" id="KW-0997">Cell inner membrane</keyword>
<evidence type="ECO:0000256" key="1">
    <source>
        <dbReference type="ARBA" id="ARBA00004429"/>
    </source>
</evidence>
<organism evidence="11 12">
    <name type="scientific">Rhizobium jaguaris</name>
    <dbReference type="NCBI Taxonomy" id="1312183"/>
    <lineage>
        <taxon>Bacteria</taxon>
        <taxon>Pseudomonadati</taxon>
        <taxon>Pseudomonadota</taxon>
        <taxon>Alphaproteobacteria</taxon>
        <taxon>Hyphomicrobiales</taxon>
        <taxon>Rhizobiaceae</taxon>
        <taxon>Rhizobium/Agrobacterium group</taxon>
        <taxon>Rhizobium</taxon>
    </lineage>
</organism>
<dbReference type="PANTHER" id="PTHR35011:SF11">
    <property type="entry name" value="TRAP TRANSPORTER SMALL PERMEASE PROTEIN"/>
    <property type="match status" value="1"/>
</dbReference>
<dbReference type="EMBL" id="CP032695">
    <property type="protein sequence ID" value="AYG63521.1"/>
    <property type="molecule type" value="Genomic_DNA"/>
</dbReference>
<evidence type="ECO:0000256" key="5">
    <source>
        <dbReference type="ARBA" id="ARBA00022692"/>
    </source>
</evidence>
<comment type="subcellular location">
    <subcellularLocation>
        <location evidence="1 9">Cell inner membrane</location>
        <topology evidence="1 9">Multi-pass membrane protein</topology>
    </subcellularLocation>
</comment>
<dbReference type="GO" id="GO:0015740">
    <property type="term" value="P:C4-dicarboxylate transport"/>
    <property type="evidence" value="ECO:0007669"/>
    <property type="project" value="TreeGrafter"/>
</dbReference>
<accession>A0A387G6B9</accession>
<evidence type="ECO:0000256" key="8">
    <source>
        <dbReference type="ARBA" id="ARBA00038436"/>
    </source>
</evidence>
<name>A0A387G6B9_9HYPH</name>
<comment type="subunit">
    <text evidence="9">The complex comprises the extracytoplasmic solute receptor protein and the two transmembrane proteins.</text>
</comment>
<feature type="transmembrane region" description="Helical" evidence="9">
    <location>
        <begin position="75"/>
        <end position="95"/>
    </location>
</feature>
<feature type="transmembrane region" description="Helical" evidence="9">
    <location>
        <begin position="157"/>
        <end position="175"/>
    </location>
</feature>
<dbReference type="GO" id="GO:0005886">
    <property type="term" value="C:plasma membrane"/>
    <property type="evidence" value="ECO:0007669"/>
    <property type="project" value="UniProtKB-SubCell"/>
</dbReference>
<dbReference type="AlphaFoldDB" id="A0A387G6B9"/>
<keyword evidence="5 9" id="KW-0812">Transmembrane</keyword>
<protein>
    <recommendedName>
        <fullName evidence="9">TRAP transporter small permease protein</fullName>
    </recommendedName>
</protein>
<feature type="domain" description="Tripartite ATP-independent periplasmic transporters DctQ component" evidence="10">
    <location>
        <begin position="54"/>
        <end position="182"/>
    </location>
</feature>
<dbReference type="KEGG" id="rjg:CCGE525_33295"/>
<dbReference type="GO" id="GO:0022857">
    <property type="term" value="F:transmembrane transporter activity"/>
    <property type="evidence" value="ECO:0007669"/>
    <property type="project" value="UniProtKB-UniRule"/>
</dbReference>
<proteinExistence type="inferred from homology"/>
<evidence type="ECO:0000256" key="6">
    <source>
        <dbReference type="ARBA" id="ARBA00022989"/>
    </source>
</evidence>
<comment type="similarity">
    <text evidence="8 9">Belongs to the TRAP transporter small permease family.</text>
</comment>
<keyword evidence="7 9" id="KW-0472">Membrane</keyword>
<keyword evidence="2 9" id="KW-0813">Transport</keyword>
<dbReference type="InterPro" id="IPR055348">
    <property type="entry name" value="DctQ"/>
</dbReference>
<evidence type="ECO:0000256" key="9">
    <source>
        <dbReference type="RuleBase" id="RU369079"/>
    </source>
</evidence>
<feature type="transmembrane region" description="Helical" evidence="9">
    <location>
        <begin position="116"/>
        <end position="137"/>
    </location>
</feature>
<evidence type="ECO:0000259" key="10">
    <source>
        <dbReference type="Pfam" id="PF04290"/>
    </source>
</evidence>